<organism evidence="2 3">
    <name type="scientific">Cannabis sativa</name>
    <name type="common">Hemp</name>
    <name type="synonym">Marijuana</name>
    <dbReference type="NCBI Taxonomy" id="3483"/>
    <lineage>
        <taxon>Eukaryota</taxon>
        <taxon>Viridiplantae</taxon>
        <taxon>Streptophyta</taxon>
        <taxon>Embryophyta</taxon>
        <taxon>Tracheophyta</taxon>
        <taxon>Spermatophyta</taxon>
        <taxon>Magnoliopsida</taxon>
        <taxon>eudicotyledons</taxon>
        <taxon>Gunneridae</taxon>
        <taxon>Pentapetalae</taxon>
        <taxon>rosids</taxon>
        <taxon>fabids</taxon>
        <taxon>Rosales</taxon>
        <taxon>Cannabaceae</taxon>
        <taxon>Cannabis</taxon>
    </lineage>
</organism>
<accession>A0A7J6E1J2</accession>
<protein>
    <recommendedName>
        <fullName evidence="1">RNase H type-1 domain-containing protein</fullName>
    </recommendedName>
</protein>
<gene>
    <name evidence="2" type="ORF">F8388_003649</name>
</gene>
<evidence type="ECO:0000313" key="2">
    <source>
        <dbReference type="EMBL" id="KAF4352252.1"/>
    </source>
</evidence>
<evidence type="ECO:0000259" key="1">
    <source>
        <dbReference type="Pfam" id="PF13456"/>
    </source>
</evidence>
<dbReference type="GO" id="GO:0003676">
    <property type="term" value="F:nucleic acid binding"/>
    <property type="evidence" value="ECO:0007669"/>
    <property type="project" value="InterPro"/>
</dbReference>
<dbReference type="Proteomes" id="UP000525078">
    <property type="component" value="Unassembled WGS sequence"/>
</dbReference>
<dbReference type="GO" id="GO:0004523">
    <property type="term" value="F:RNA-DNA hybrid ribonuclease activity"/>
    <property type="evidence" value="ECO:0007669"/>
    <property type="project" value="InterPro"/>
</dbReference>
<dbReference type="InterPro" id="IPR002156">
    <property type="entry name" value="RNaseH_domain"/>
</dbReference>
<dbReference type="AlphaFoldDB" id="A0A7J6E1J2"/>
<name>A0A7J6E1J2_CANSA</name>
<sequence length="170" mass="18895">MKNWDKGGSCNTAMALRDKLACCGKALQKWNKSRKAEMKNRLKEYEDKITILSRSGSMFDFLVEIRHHLSIDELEDRHLTPEGQSELLAGPPSPEGVYCVYCDAELIPGTAGVGLGFMWTDWNGKILAAGMYFLPHFCSVTIAEAEAILAALKSCPIDTSNQFEVRTDCN</sequence>
<comment type="caution">
    <text evidence="2">The sequence shown here is derived from an EMBL/GenBank/DDBJ whole genome shotgun (WGS) entry which is preliminary data.</text>
</comment>
<dbReference type="Pfam" id="PF13456">
    <property type="entry name" value="RVT_3"/>
    <property type="match status" value="1"/>
</dbReference>
<reference evidence="2 3" key="1">
    <citation type="journal article" date="2020" name="bioRxiv">
        <title>Sequence and annotation of 42 cannabis genomes reveals extensive copy number variation in cannabinoid synthesis and pathogen resistance genes.</title>
        <authorList>
            <person name="Mckernan K.J."/>
            <person name="Helbert Y."/>
            <person name="Kane L.T."/>
            <person name="Ebling H."/>
            <person name="Zhang L."/>
            <person name="Liu B."/>
            <person name="Eaton Z."/>
            <person name="Mclaughlin S."/>
            <person name="Kingan S."/>
            <person name="Baybayan P."/>
            <person name="Concepcion G."/>
            <person name="Jordan M."/>
            <person name="Riva A."/>
            <person name="Barbazuk W."/>
            <person name="Harkins T."/>
        </authorList>
    </citation>
    <scope>NUCLEOTIDE SEQUENCE [LARGE SCALE GENOMIC DNA]</scope>
    <source>
        <strain evidence="3">cv. Jamaican Lion 4</strain>
        <tissue evidence="2">Leaf</tissue>
    </source>
</reference>
<proteinExistence type="predicted"/>
<dbReference type="EMBL" id="JAATIP010000317">
    <property type="protein sequence ID" value="KAF4352252.1"/>
    <property type="molecule type" value="Genomic_DNA"/>
</dbReference>
<feature type="domain" description="RNase H type-1" evidence="1">
    <location>
        <begin position="114"/>
        <end position="169"/>
    </location>
</feature>
<evidence type="ECO:0000313" key="3">
    <source>
        <dbReference type="Proteomes" id="UP000525078"/>
    </source>
</evidence>